<feature type="compositionally biased region" description="Basic and acidic residues" evidence="6">
    <location>
        <begin position="631"/>
        <end position="656"/>
    </location>
</feature>
<evidence type="ECO:0000256" key="3">
    <source>
        <dbReference type="ARBA" id="ARBA00022692"/>
    </source>
</evidence>
<dbReference type="EMBL" id="JACOOX010000003">
    <property type="protein sequence ID" value="MBC5662680.1"/>
    <property type="molecule type" value="Genomic_DNA"/>
</dbReference>
<keyword evidence="4 7" id="KW-1133">Transmembrane helix</keyword>
<name>A0A8I0DU47_9FIRM</name>
<dbReference type="SUPFAM" id="SSF109755">
    <property type="entry name" value="PhoU-like"/>
    <property type="match status" value="1"/>
</dbReference>
<dbReference type="PANTHER" id="PTHR10010:SF46">
    <property type="entry name" value="SODIUM-DEPENDENT PHOSPHATE TRANSPORT PROTEIN 2B"/>
    <property type="match status" value="1"/>
</dbReference>
<feature type="transmembrane region" description="Helical" evidence="7">
    <location>
        <begin position="186"/>
        <end position="208"/>
    </location>
</feature>
<reference evidence="9 10" key="1">
    <citation type="submission" date="2020-08" db="EMBL/GenBank/DDBJ databases">
        <title>Genome public.</title>
        <authorList>
            <person name="Liu C."/>
            <person name="Sun Q."/>
        </authorList>
    </citation>
    <scope>NUCLEOTIDE SEQUENCE [LARGE SCALE GENOMIC DNA]</scope>
    <source>
        <strain evidence="9 10">NSJ-10</strain>
    </source>
</reference>
<dbReference type="NCBIfam" id="NF037997">
    <property type="entry name" value="Na_Pi_symport"/>
    <property type="match status" value="1"/>
</dbReference>
<comment type="subcellular location">
    <subcellularLocation>
        <location evidence="1">Cell membrane</location>
        <topology evidence="1">Multi-pass membrane protein</topology>
    </subcellularLocation>
</comment>
<feature type="transmembrane region" description="Helical" evidence="7">
    <location>
        <begin position="228"/>
        <end position="253"/>
    </location>
</feature>
<evidence type="ECO:0000256" key="6">
    <source>
        <dbReference type="SAM" id="MobiDB-lite"/>
    </source>
</evidence>
<organism evidence="9 10">
    <name type="scientific">Coprococcus hominis</name>
    <name type="common">ex Liu et al. 2022</name>
    <dbReference type="NCBI Taxonomy" id="2763039"/>
    <lineage>
        <taxon>Bacteria</taxon>
        <taxon>Bacillati</taxon>
        <taxon>Bacillota</taxon>
        <taxon>Clostridia</taxon>
        <taxon>Lachnospirales</taxon>
        <taxon>Lachnospiraceae</taxon>
        <taxon>Coprococcus</taxon>
    </lineage>
</organism>
<feature type="transmembrane region" description="Helical" evidence="7">
    <location>
        <begin position="153"/>
        <end position="174"/>
    </location>
</feature>
<protein>
    <submittedName>
        <fullName evidence="9">Na/Pi cotransporter family protein</fullName>
    </submittedName>
</protein>
<proteinExistence type="predicted"/>
<evidence type="ECO:0000313" key="10">
    <source>
        <dbReference type="Proteomes" id="UP000615234"/>
    </source>
</evidence>
<keyword evidence="3 7" id="KW-0812">Transmembrane</keyword>
<sequence>MEVDFFSILTLLGGVGLFLFGMNMMGDSLKNLAGGSLERILEKLTTGKSQATGAIKGFGLGTGVTAIIQSSAATTIMLIGFVNAGIMKLGQAIPVVFGANVGSTATAQILRLGDLGEDMFILKLLKPSSFAPVLIGIGAFIILFAHKKKHKDIAGILVGLGILFLGMNTMEAVFAPLKESEAFQNLFISFSNPLLGILIGLVLTAIIQSSSASVGILQALSSTGVVSYGSSIPIIIGINIGKCFAILLGSIGANKKAKRVAMSYLLFNIIGAIFFVVVIYGLQLFITFPFIDKIINRGVIANLHFMFNFIIAILLLPFANKIADLTGKIIGDDKESKIDKELASLDPMLLDTPNIALTQAQKVMFSMTDSIKENFELGSQLLSEYNEETAGKLLENEMFIDKCESALNEYLLKITSKRLHSSERKLASELLNSVSDLERIGDHCENLLIVGRKITDEKISFSTQGTMEINTLLQATANIIDTTFMAFKNDDLTAVSRIEPLAQSITEVKEIIKDHHVIRLQTGDCDIDGGFALVDILTSLDRIGSHCSNIGLHIAKKLTTDSFDEMHGHIYTNGYKTSEEYKALYCYYMSLYSDPITEKYKASLPELEHKISQSDANKSSASKSVDLNTAKADKNEQQAKKEPKLKEIKKTKIEKVKQKKDSKKK</sequence>
<dbReference type="AlphaFoldDB" id="A0A8I0DU47"/>
<dbReference type="InterPro" id="IPR026022">
    <property type="entry name" value="PhoU_dom"/>
</dbReference>
<accession>A0A8I0DU47</accession>
<evidence type="ECO:0000313" key="9">
    <source>
        <dbReference type="EMBL" id="MBC5662680.1"/>
    </source>
</evidence>
<keyword evidence="5 7" id="KW-0472">Membrane</keyword>
<dbReference type="InterPro" id="IPR038078">
    <property type="entry name" value="PhoU-like_sf"/>
</dbReference>
<feature type="transmembrane region" description="Helical" evidence="7">
    <location>
        <begin position="6"/>
        <end position="25"/>
    </location>
</feature>
<dbReference type="InterPro" id="IPR003841">
    <property type="entry name" value="Na/Pi_transpt"/>
</dbReference>
<dbReference type="Proteomes" id="UP000615234">
    <property type="component" value="Unassembled WGS sequence"/>
</dbReference>
<evidence type="ECO:0000259" key="8">
    <source>
        <dbReference type="Pfam" id="PF01895"/>
    </source>
</evidence>
<feature type="compositionally biased region" description="Polar residues" evidence="6">
    <location>
        <begin position="613"/>
        <end position="627"/>
    </location>
</feature>
<feature type="region of interest" description="Disordered" evidence="6">
    <location>
        <begin position="611"/>
        <end position="665"/>
    </location>
</feature>
<evidence type="ECO:0000256" key="5">
    <source>
        <dbReference type="ARBA" id="ARBA00023136"/>
    </source>
</evidence>
<dbReference type="PANTHER" id="PTHR10010">
    <property type="entry name" value="SOLUTE CARRIER FAMILY 34 SODIUM PHOSPHATE , MEMBER 2-RELATED"/>
    <property type="match status" value="1"/>
</dbReference>
<comment type="caution">
    <text evidence="9">The sequence shown here is derived from an EMBL/GenBank/DDBJ whole genome shotgun (WGS) entry which is preliminary data.</text>
</comment>
<evidence type="ECO:0000256" key="4">
    <source>
        <dbReference type="ARBA" id="ARBA00022989"/>
    </source>
</evidence>
<dbReference type="Pfam" id="PF02690">
    <property type="entry name" value="Na_Pi_cotrans"/>
    <property type="match status" value="2"/>
</dbReference>
<feature type="transmembrane region" description="Helical" evidence="7">
    <location>
        <begin position="265"/>
        <end position="286"/>
    </location>
</feature>
<feature type="transmembrane region" description="Helical" evidence="7">
    <location>
        <begin position="129"/>
        <end position="147"/>
    </location>
</feature>
<evidence type="ECO:0000256" key="1">
    <source>
        <dbReference type="ARBA" id="ARBA00004651"/>
    </source>
</evidence>
<gene>
    <name evidence="9" type="ORF">H8S09_07210</name>
</gene>
<evidence type="ECO:0000256" key="7">
    <source>
        <dbReference type="SAM" id="Phobius"/>
    </source>
</evidence>
<dbReference type="Gene3D" id="1.20.58.220">
    <property type="entry name" value="Phosphate transport system protein phou homolog 2, domain 2"/>
    <property type="match status" value="1"/>
</dbReference>
<dbReference type="GO" id="GO:0005886">
    <property type="term" value="C:plasma membrane"/>
    <property type="evidence" value="ECO:0007669"/>
    <property type="project" value="UniProtKB-SubCell"/>
</dbReference>
<feature type="transmembrane region" description="Helical" evidence="7">
    <location>
        <begin position="298"/>
        <end position="319"/>
    </location>
</feature>
<keyword evidence="2" id="KW-1003">Cell membrane</keyword>
<dbReference type="Pfam" id="PF01895">
    <property type="entry name" value="PhoU"/>
    <property type="match status" value="1"/>
</dbReference>
<keyword evidence="10" id="KW-1185">Reference proteome</keyword>
<dbReference type="GO" id="GO:0005436">
    <property type="term" value="F:sodium:phosphate symporter activity"/>
    <property type="evidence" value="ECO:0007669"/>
    <property type="project" value="InterPro"/>
</dbReference>
<feature type="domain" description="PhoU" evidence="8">
    <location>
        <begin position="367"/>
        <end position="447"/>
    </location>
</feature>
<evidence type="ECO:0000256" key="2">
    <source>
        <dbReference type="ARBA" id="ARBA00022475"/>
    </source>
</evidence>
<dbReference type="GO" id="GO:0044341">
    <property type="term" value="P:sodium-dependent phosphate transport"/>
    <property type="evidence" value="ECO:0007669"/>
    <property type="project" value="InterPro"/>
</dbReference>